<reference evidence="2 3" key="2">
    <citation type="submission" date="2018-11" db="EMBL/GenBank/DDBJ databases">
        <authorList>
            <consortium name="Pathogen Informatics"/>
        </authorList>
    </citation>
    <scope>NUCLEOTIDE SEQUENCE [LARGE SCALE GENOMIC DNA]</scope>
</reference>
<gene>
    <name evidence="2" type="ORF">TCNE_LOCUS3531</name>
</gene>
<accession>A0A183U4W1</accession>
<organism evidence="3 4">
    <name type="scientific">Toxocara canis</name>
    <name type="common">Canine roundworm</name>
    <dbReference type="NCBI Taxonomy" id="6265"/>
    <lineage>
        <taxon>Eukaryota</taxon>
        <taxon>Metazoa</taxon>
        <taxon>Ecdysozoa</taxon>
        <taxon>Nematoda</taxon>
        <taxon>Chromadorea</taxon>
        <taxon>Rhabditida</taxon>
        <taxon>Spirurina</taxon>
        <taxon>Ascaridomorpha</taxon>
        <taxon>Ascaridoidea</taxon>
        <taxon>Toxocaridae</taxon>
        <taxon>Toxocara</taxon>
    </lineage>
</organism>
<sequence length="198" mass="21948">MTNFRDAESEGTTTTTTPCEQGTDSVLELTQKLPSWDTFGGSSRASTRTNTTFSRSSTLSRRIQGFHNDLVLLRNRLLNGQRKRRDKSVEKAESLCPLYEAESPDELALVYAARAYGVSLLSRSVGVVTVALPYGNEEAFEILKVLPFDSSRFQLQGFRCVLISNCGSSGMKIVPISQYCSEFFTTRILIKCNSTLCS</sequence>
<dbReference type="Gene3D" id="3.40.1110.10">
    <property type="entry name" value="Calcium-transporting ATPase, cytoplasmic domain N"/>
    <property type="match status" value="1"/>
</dbReference>
<name>A0A183U4W1_TOXCA</name>
<protein>
    <submittedName>
        <fullName evidence="4">Pentatricopeptide repeat-containing protein</fullName>
    </submittedName>
</protein>
<dbReference type="GO" id="GO:0000166">
    <property type="term" value="F:nucleotide binding"/>
    <property type="evidence" value="ECO:0007669"/>
    <property type="project" value="InterPro"/>
</dbReference>
<dbReference type="AlphaFoldDB" id="A0A183U4W1"/>
<evidence type="ECO:0000256" key="1">
    <source>
        <dbReference type="SAM" id="MobiDB-lite"/>
    </source>
</evidence>
<feature type="region of interest" description="Disordered" evidence="1">
    <location>
        <begin position="1"/>
        <end position="23"/>
    </location>
</feature>
<reference evidence="4" key="1">
    <citation type="submission" date="2016-06" db="UniProtKB">
        <authorList>
            <consortium name="WormBaseParasite"/>
        </authorList>
    </citation>
    <scope>IDENTIFICATION</scope>
</reference>
<dbReference type="Proteomes" id="UP000050794">
    <property type="component" value="Unassembled WGS sequence"/>
</dbReference>
<evidence type="ECO:0000313" key="2">
    <source>
        <dbReference type="EMBL" id="VDM29248.1"/>
    </source>
</evidence>
<dbReference type="EMBL" id="UYWY01004613">
    <property type="protein sequence ID" value="VDM29248.1"/>
    <property type="molecule type" value="Genomic_DNA"/>
</dbReference>
<evidence type="ECO:0000313" key="3">
    <source>
        <dbReference type="Proteomes" id="UP000050794"/>
    </source>
</evidence>
<dbReference type="WBParaSite" id="TCNE_0000353101-mRNA-1">
    <property type="protein sequence ID" value="TCNE_0000353101-mRNA-1"/>
    <property type="gene ID" value="TCNE_0000353101"/>
</dbReference>
<keyword evidence="3" id="KW-1185">Reference proteome</keyword>
<evidence type="ECO:0000313" key="4">
    <source>
        <dbReference type="WBParaSite" id="TCNE_0000353101-mRNA-1"/>
    </source>
</evidence>
<proteinExistence type="predicted"/>
<dbReference type="InterPro" id="IPR023299">
    <property type="entry name" value="ATPase_P-typ_cyto_dom_N"/>
</dbReference>